<feature type="domain" description="DUF5047" evidence="1">
    <location>
        <begin position="41"/>
        <end position="162"/>
    </location>
</feature>
<dbReference type="Proteomes" id="UP000754495">
    <property type="component" value="Unassembled WGS sequence"/>
</dbReference>
<sequence length="367" mass="39595">MSDRFLATVRGSHAMASRARVCAPGQTGVDPVGVEIPIVAGDVKLDATAEIRATLDLTTEWEFPTSASGLLTPYGNELFVERGIVYGDGGTEWVSQGYFRMYETDQPNAPDGQIQLDGRDRMSGIIDARPLAPMEFGAGTSVAAIFNFLVGEVYPGAIILFDFDAGATTFPSSHVLEDDRYSFLKDIADSLGKVMYWDYAGRLRVETAPDPTVPVFTVNHGRDGVVASVARRLKRDGVYNAVVATGEQAGETPPVRAVAYDLNPNSPTYWNGPFGKVPKFYSSTFITTTEQAQAAADAMLARQLGLPYNVDFSMVPNVALEPLDPIELSYANRLTAERHVIQTLTVPLDAGGVMQATTREQILGGAL</sequence>
<proteinExistence type="predicted"/>
<gene>
    <name evidence="2" type="ORF">FHX46_004214</name>
</gene>
<accession>A0ABX0SZ62</accession>
<comment type="caution">
    <text evidence="2">The sequence shown here is derived from an EMBL/GenBank/DDBJ whole genome shotgun (WGS) entry which is preliminary data.</text>
</comment>
<keyword evidence="3" id="KW-1185">Reference proteome</keyword>
<name>A0ABX0SZ62_9PSEU</name>
<dbReference type="EMBL" id="JAANOU010000001">
    <property type="protein sequence ID" value="NIH81684.1"/>
    <property type="molecule type" value="Genomic_DNA"/>
</dbReference>
<evidence type="ECO:0000313" key="2">
    <source>
        <dbReference type="EMBL" id="NIH81684.1"/>
    </source>
</evidence>
<protein>
    <recommendedName>
        <fullName evidence="1">DUF5047 domain-containing protein</fullName>
    </recommendedName>
</protein>
<reference evidence="2 3" key="1">
    <citation type="submission" date="2020-03" db="EMBL/GenBank/DDBJ databases">
        <title>Sequencing the genomes of 1000 actinobacteria strains.</title>
        <authorList>
            <person name="Klenk H.-P."/>
        </authorList>
    </citation>
    <scope>NUCLEOTIDE SEQUENCE [LARGE SCALE GENOMIC DNA]</scope>
    <source>
        <strain evidence="2 3">DSM 45668</strain>
    </source>
</reference>
<organism evidence="2 3">
    <name type="scientific">Amycolatopsis viridis</name>
    <dbReference type="NCBI Taxonomy" id="185678"/>
    <lineage>
        <taxon>Bacteria</taxon>
        <taxon>Bacillati</taxon>
        <taxon>Actinomycetota</taxon>
        <taxon>Actinomycetes</taxon>
        <taxon>Pseudonocardiales</taxon>
        <taxon>Pseudonocardiaceae</taxon>
        <taxon>Amycolatopsis</taxon>
    </lineage>
</organism>
<evidence type="ECO:0000313" key="3">
    <source>
        <dbReference type="Proteomes" id="UP000754495"/>
    </source>
</evidence>
<dbReference type="RefSeq" id="WP_208400225.1">
    <property type="nucleotide sequence ID" value="NZ_JAANOU010000001.1"/>
</dbReference>
<dbReference type="Pfam" id="PF16466">
    <property type="entry name" value="DUF5047"/>
    <property type="match status" value="1"/>
</dbReference>
<evidence type="ECO:0000259" key="1">
    <source>
        <dbReference type="Pfam" id="PF16466"/>
    </source>
</evidence>
<dbReference type="InterPro" id="IPR032490">
    <property type="entry name" value="DUF5047"/>
</dbReference>